<gene>
    <name evidence="1" type="ORF">CHS0354_014887</name>
</gene>
<name>A0AAE0RU93_9BIVA</name>
<organism evidence="1 2">
    <name type="scientific">Potamilus streckersoni</name>
    <dbReference type="NCBI Taxonomy" id="2493646"/>
    <lineage>
        <taxon>Eukaryota</taxon>
        <taxon>Metazoa</taxon>
        <taxon>Spiralia</taxon>
        <taxon>Lophotrochozoa</taxon>
        <taxon>Mollusca</taxon>
        <taxon>Bivalvia</taxon>
        <taxon>Autobranchia</taxon>
        <taxon>Heteroconchia</taxon>
        <taxon>Palaeoheterodonta</taxon>
        <taxon>Unionida</taxon>
        <taxon>Unionoidea</taxon>
        <taxon>Unionidae</taxon>
        <taxon>Ambleminae</taxon>
        <taxon>Lampsilini</taxon>
        <taxon>Potamilus</taxon>
    </lineage>
</organism>
<reference evidence="1" key="2">
    <citation type="journal article" date="2021" name="Genome Biol. Evol.">
        <title>Developing a high-quality reference genome for a parasitic bivalve with doubly uniparental inheritance (Bivalvia: Unionida).</title>
        <authorList>
            <person name="Smith C.H."/>
        </authorList>
    </citation>
    <scope>NUCLEOTIDE SEQUENCE</scope>
    <source>
        <strain evidence="1">CHS0354</strain>
        <tissue evidence="1">Mantle</tissue>
    </source>
</reference>
<dbReference type="AlphaFoldDB" id="A0AAE0RU93"/>
<evidence type="ECO:0000313" key="1">
    <source>
        <dbReference type="EMBL" id="KAK3579648.1"/>
    </source>
</evidence>
<evidence type="ECO:0000313" key="2">
    <source>
        <dbReference type="Proteomes" id="UP001195483"/>
    </source>
</evidence>
<accession>A0AAE0RU93</accession>
<reference evidence="1" key="1">
    <citation type="journal article" date="2021" name="Genome Biol. Evol.">
        <title>A High-Quality Reference Genome for a Parasitic Bivalve with Doubly Uniparental Inheritance (Bivalvia: Unionida).</title>
        <authorList>
            <person name="Smith C.H."/>
        </authorList>
    </citation>
    <scope>NUCLEOTIDE SEQUENCE</scope>
    <source>
        <strain evidence="1">CHS0354</strain>
    </source>
</reference>
<comment type="caution">
    <text evidence="1">The sequence shown here is derived from an EMBL/GenBank/DDBJ whole genome shotgun (WGS) entry which is preliminary data.</text>
</comment>
<dbReference type="Proteomes" id="UP001195483">
    <property type="component" value="Unassembled WGS sequence"/>
</dbReference>
<reference evidence="1" key="3">
    <citation type="submission" date="2023-05" db="EMBL/GenBank/DDBJ databases">
        <authorList>
            <person name="Smith C.H."/>
        </authorList>
    </citation>
    <scope>NUCLEOTIDE SEQUENCE</scope>
    <source>
        <strain evidence="1">CHS0354</strain>
        <tissue evidence="1">Mantle</tissue>
    </source>
</reference>
<keyword evidence="2" id="KW-1185">Reference proteome</keyword>
<sequence length="109" mass="12357">MDSGTSASPASVLGCSEYVDKIEKVVDSLNHRDLSISTPFQLHQIFVCVDTNANLEISVEPWVPHRWTELDARHVYNNMQKSFVQTLDDVNKLQLPKSPDPFNTNKEDL</sequence>
<dbReference type="EMBL" id="JAEAOA010000913">
    <property type="protein sequence ID" value="KAK3579648.1"/>
    <property type="molecule type" value="Genomic_DNA"/>
</dbReference>
<proteinExistence type="predicted"/>
<protein>
    <submittedName>
        <fullName evidence="1">Uncharacterized protein</fullName>
    </submittedName>
</protein>